<reference evidence="2" key="1">
    <citation type="submission" date="2023-08" db="EMBL/GenBank/DDBJ databases">
        <authorList>
            <person name="Chen Y."/>
            <person name="Shah S."/>
            <person name="Dougan E. K."/>
            <person name="Thang M."/>
            <person name="Chan C."/>
        </authorList>
    </citation>
    <scope>NUCLEOTIDE SEQUENCE</scope>
</reference>
<name>A0AA36JB23_9DINO</name>
<dbReference type="EMBL" id="CAUJNA010003430">
    <property type="protein sequence ID" value="CAJ1401776.1"/>
    <property type="molecule type" value="Genomic_DNA"/>
</dbReference>
<protein>
    <submittedName>
        <fullName evidence="2">Uncharacterized protein</fullName>
    </submittedName>
</protein>
<dbReference type="Proteomes" id="UP001178507">
    <property type="component" value="Unassembled WGS sequence"/>
</dbReference>
<comment type="caution">
    <text evidence="2">The sequence shown here is derived from an EMBL/GenBank/DDBJ whole genome shotgun (WGS) entry which is preliminary data.</text>
</comment>
<gene>
    <name evidence="2" type="ORF">EVOR1521_LOCUS24859</name>
</gene>
<evidence type="ECO:0000313" key="2">
    <source>
        <dbReference type="EMBL" id="CAJ1401776.1"/>
    </source>
</evidence>
<feature type="compositionally biased region" description="Acidic residues" evidence="1">
    <location>
        <begin position="260"/>
        <end position="269"/>
    </location>
</feature>
<keyword evidence="3" id="KW-1185">Reference proteome</keyword>
<feature type="compositionally biased region" description="Low complexity" evidence="1">
    <location>
        <begin position="228"/>
        <end position="259"/>
    </location>
</feature>
<evidence type="ECO:0000313" key="3">
    <source>
        <dbReference type="Proteomes" id="UP001178507"/>
    </source>
</evidence>
<accession>A0AA36JB23</accession>
<organism evidence="2 3">
    <name type="scientific">Effrenium voratum</name>
    <dbReference type="NCBI Taxonomy" id="2562239"/>
    <lineage>
        <taxon>Eukaryota</taxon>
        <taxon>Sar</taxon>
        <taxon>Alveolata</taxon>
        <taxon>Dinophyceae</taxon>
        <taxon>Suessiales</taxon>
        <taxon>Symbiodiniaceae</taxon>
        <taxon>Effrenium</taxon>
    </lineage>
</organism>
<feature type="region of interest" description="Disordered" evidence="1">
    <location>
        <begin position="200"/>
        <end position="269"/>
    </location>
</feature>
<sequence>MDSGCASTWEVAKSRPASHGAQSRWWEVSSVAEMQNLLDFRMAATKALYSEMACSLDAAGCEQLEQQILSAEKVSEHLDRLSEIKRNRFWPVSRGTPTPQQSALRYIDILCHLRGVHCFEQLHGRQYHHAADLQAATPLTQLGDLLRRCLQRSAPSELSMAASDGESDTDPLDRFMASIEAEVSLPHSGRAEVSQILREEPQGLADSGRPRLRPTATTSSTHLTAEGAVAEQRAAASAMAAADGQAKQQRQLQNQLLGDLESESEAEGS</sequence>
<dbReference type="AlphaFoldDB" id="A0AA36JB23"/>
<evidence type="ECO:0000256" key="1">
    <source>
        <dbReference type="SAM" id="MobiDB-lite"/>
    </source>
</evidence>
<proteinExistence type="predicted"/>